<evidence type="ECO:0000256" key="1">
    <source>
        <dbReference type="ARBA" id="ARBA00004442"/>
    </source>
</evidence>
<comment type="caution">
    <text evidence="5">The sequence shown here is derived from an EMBL/GenBank/DDBJ whole genome shotgun (WGS) entry which is preliminary data.</text>
</comment>
<feature type="signal peptide" evidence="4">
    <location>
        <begin position="1"/>
        <end position="33"/>
    </location>
</feature>
<organism evidence="5 6">
    <name type="scientific">Caballeronia telluris</name>
    <dbReference type="NCBI Taxonomy" id="326475"/>
    <lineage>
        <taxon>Bacteria</taxon>
        <taxon>Pseudomonadati</taxon>
        <taxon>Pseudomonadota</taxon>
        <taxon>Betaproteobacteria</taxon>
        <taxon>Burkholderiales</taxon>
        <taxon>Burkholderiaceae</taxon>
        <taxon>Caballeronia</taxon>
    </lineage>
</organism>
<dbReference type="Proteomes" id="UP000054717">
    <property type="component" value="Unassembled WGS sequence"/>
</dbReference>
<name>A0A158KEF7_9BURK</name>
<accession>A0A158KEF7</accession>
<dbReference type="SUPFAM" id="SSF56935">
    <property type="entry name" value="Porins"/>
    <property type="match status" value="1"/>
</dbReference>
<evidence type="ECO:0008006" key="7">
    <source>
        <dbReference type="Google" id="ProtNLM"/>
    </source>
</evidence>
<keyword evidence="6" id="KW-1185">Reference proteome</keyword>
<evidence type="ECO:0000313" key="5">
    <source>
        <dbReference type="EMBL" id="SAL79169.1"/>
    </source>
</evidence>
<gene>
    <name evidence="5" type="ORF">AWB66_05994</name>
</gene>
<dbReference type="AlphaFoldDB" id="A0A158KEF7"/>
<dbReference type="Gene3D" id="2.40.170.20">
    <property type="entry name" value="TonB-dependent receptor, beta-barrel domain"/>
    <property type="match status" value="1"/>
</dbReference>
<protein>
    <recommendedName>
        <fullName evidence="7">TonB-dependent siderophore receptor</fullName>
    </recommendedName>
</protein>
<feature type="chain" id="PRO_5011121003" description="TonB-dependent siderophore receptor" evidence="4">
    <location>
        <begin position="34"/>
        <end position="164"/>
    </location>
</feature>
<dbReference type="GO" id="GO:0009279">
    <property type="term" value="C:cell outer membrane"/>
    <property type="evidence" value="ECO:0007669"/>
    <property type="project" value="UniProtKB-SubCell"/>
</dbReference>
<evidence type="ECO:0000313" key="6">
    <source>
        <dbReference type="Proteomes" id="UP000054717"/>
    </source>
</evidence>
<evidence type="ECO:0000256" key="3">
    <source>
        <dbReference type="ARBA" id="ARBA00023237"/>
    </source>
</evidence>
<comment type="subcellular location">
    <subcellularLocation>
        <location evidence="1">Cell outer membrane</location>
    </subcellularLocation>
</comment>
<evidence type="ECO:0000256" key="4">
    <source>
        <dbReference type="SAM" id="SignalP"/>
    </source>
</evidence>
<evidence type="ECO:0000256" key="2">
    <source>
        <dbReference type="ARBA" id="ARBA00023136"/>
    </source>
</evidence>
<sequence>MSFLRSEVVSLRRTSTAARLLFLSAFLAPGARADESDSGQELKPIIVRAEKQPALEQRTPIAMSVYGDAFLETTGVSDVKSLATIAPDLNYAQVQTVVPVLTIRGISSRDTTEIGDPSVVVVTDGSSDNRPYALSGTLYDLDHISVLRRAARRPVWAQRGGRHR</sequence>
<reference evidence="5" key="1">
    <citation type="submission" date="2016-01" db="EMBL/GenBank/DDBJ databases">
        <authorList>
            <person name="Peeters Charlotte."/>
        </authorList>
    </citation>
    <scope>NUCLEOTIDE SEQUENCE</scope>
    <source>
        <strain evidence="5">LMG 22936</strain>
    </source>
</reference>
<keyword evidence="2" id="KW-0472">Membrane</keyword>
<dbReference type="STRING" id="326475.AWB66_05994"/>
<keyword evidence="4" id="KW-0732">Signal</keyword>
<dbReference type="EMBL" id="FCNZ02000048">
    <property type="protein sequence ID" value="SAL79169.1"/>
    <property type="molecule type" value="Genomic_DNA"/>
</dbReference>
<keyword evidence="3" id="KW-0998">Cell outer membrane</keyword>
<proteinExistence type="predicted"/>
<dbReference type="InterPro" id="IPR036942">
    <property type="entry name" value="Beta-barrel_TonB_sf"/>
</dbReference>